<dbReference type="AlphaFoldDB" id="A0A482PJY7"/>
<dbReference type="InterPro" id="IPR002078">
    <property type="entry name" value="Sigma_54_int"/>
</dbReference>
<feature type="domain" description="PRD" evidence="7">
    <location>
        <begin position="816"/>
        <end position="918"/>
    </location>
</feature>
<keyword evidence="3" id="KW-0418">Kinase</keyword>
<dbReference type="PROSITE" id="PS51096">
    <property type="entry name" value="PTS_EIIA_TYPE_4"/>
    <property type="match status" value="1"/>
</dbReference>
<feature type="domain" description="Sigma-54 factor interaction" evidence="5">
    <location>
        <begin position="106"/>
        <end position="340"/>
    </location>
</feature>
<dbReference type="Gene3D" id="1.10.8.60">
    <property type="match status" value="1"/>
</dbReference>
<dbReference type="SMART" id="SM00382">
    <property type="entry name" value="AAA"/>
    <property type="match status" value="1"/>
</dbReference>
<feature type="domain" description="PTS EIIA type-4" evidence="6">
    <location>
        <begin position="560"/>
        <end position="704"/>
    </location>
</feature>
<dbReference type="GO" id="GO:0016020">
    <property type="term" value="C:membrane"/>
    <property type="evidence" value="ECO:0007669"/>
    <property type="project" value="InterPro"/>
</dbReference>
<dbReference type="GO" id="GO:0009401">
    <property type="term" value="P:phosphoenolpyruvate-dependent sugar phosphotransferase system"/>
    <property type="evidence" value="ECO:0007669"/>
    <property type="project" value="InterPro"/>
</dbReference>
<dbReference type="InterPro" id="IPR025662">
    <property type="entry name" value="Sigma_54_int_dom_ATP-bd_1"/>
</dbReference>
<dbReference type="PANTHER" id="PTHR32071">
    <property type="entry name" value="TRANSCRIPTIONAL REGULATORY PROTEIN"/>
    <property type="match status" value="1"/>
</dbReference>
<dbReference type="PROSITE" id="PS51372">
    <property type="entry name" value="PRD_2"/>
    <property type="match status" value="1"/>
</dbReference>
<dbReference type="InterPro" id="IPR036662">
    <property type="entry name" value="PTS_EIIA_man-typ_sf"/>
</dbReference>
<dbReference type="InterPro" id="IPR003593">
    <property type="entry name" value="AAA+_ATPase"/>
</dbReference>
<dbReference type="RefSeq" id="WP_012908709.1">
    <property type="nucleotide sequence ID" value="NZ_CAJTBI010000016.1"/>
</dbReference>
<dbReference type="EMBL" id="CP038008">
    <property type="protein sequence ID" value="QBY31068.1"/>
    <property type="molecule type" value="Genomic_DNA"/>
</dbReference>
<dbReference type="PROSITE" id="PS50045">
    <property type="entry name" value="SIGMA54_INTERACT_4"/>
    <property type="match status" value="1"/>
</dbReference>
<dbReference type="CDD" id="cd00009">
    <property type="entry name" value="AAA"/>
    <property type="match status" value="1"/>
</dbReference>
<dbReference type="InterPro" id="IPR011608">
    <property type="entry name" value="PRD"/>
</dbReference>
<keyword evidence="1" id="KW-0808">Transferase</keyword>
<evidence type="ECO:0000256" key="3">
    <source>
        <dbReference type="ARBA" id="ARBA00022777"/>
    </source>
</evidence>
<dbReference type="InterPro" id="IPR027417">
    <property type="entry name" value="P-loop_NTPase"/>
</dbReference>
<reference evidence="8" key="1">
    <citation type="submission" date="2019-03" db="EMBL/GenBank/DDBJ databases">
        <title>Complete genome sequence of enteropathogenic Citrobacter rodentium strain DBS100.</title>
        <authorList>
            <person name="Popov G."/>
            <person name="Fiebig A."/>
            <person name="Shideler S."/>
            <person name="Coombes B."/>
            <person name="Savchenko A."/>
        </authorList>
    </citation>
    <scope>NUCLEOTIDE SEQUENCE</scope>
    <source>
        <strain evidence="8">DBS100</strain>
    </source>
</reference>
<dbReference type="SUPFAM" id="SSF52540">
    <property type="entry name" value="P-loop containing nucleoside triphosphate hydrolases"/>
    <property type="match status" value="1"/>
</dbReference>
<gene>
    <name evidence="8" type="ORF">E2R62_21040</name>
</gene>
<dbReference type="InterPro" id="IPR036634">
    <property type="entry name" value="PRD_sf"/>
</dbReference>
<organism evidence="8">
    <name type="scientific">Citrobacter rodentium</name>
    <dbReference type="NCBI Taxonomy" id="67825"/>
    <lineage>
        <taxon>Bacteria</taxon>
        <taxon>Pseudomonadati</taxon>
        <taxon>Pseudomonadota</taxon>
        <taxon>Gammaproteobacteria</taxon>
        <taxon>Enterobacterales</taxon>
        <taxon>Enterobacteriaceae</taxon>
        <taxon>Citrobacter</taxon>
    </lineage>
</organism>
<dbReference type="InterPro" id="IPR004701">
    <property type="entry name" value="PTS_EIIA_man-typ"/>
</dbReference>
<dbReference type="Gene3D" id="3.40.50.300">
    <property type="entry name" value="P-loop containing nucleotide triphosphate hydrolases"/>
    <property type="match status" value="1"/>
</dbReference>
<dbReference type="InterPro" id="IPR033887">
    <property type="entry name" value="PTS_IIA_man"/>
</dbReference>
<protein>
    <submittedName>
        <fullName evidence="8">Sigma-54-dependent transcriptional regulator</fullName>
    </submittedName>
</protein>
<evidence type="ECO:0000256" key="4">
    <source>
        <dbReference type="ARBA" id="ARBA00022840"/>
    </source>
</evidence>
<proteinExistence type="predicted"/>
<dbReference type="InterPro" id="IPR025943">
    <property type="entry name" value="Sigma_54_int_dom_ATP-bd_2"/>
</dbReference>
<dbReference type="SUPFAM" id="SSF63520">
    <property type="entry name" value="PTS-regulatory domain, PRD"/>
    <property type="match status" value="1"/>
</dbReference>
<dbReference type="PROSITE" id="PS00675">
    <property type="entry name" value="SIGMA54_INTERACT_1"/>
    <property type="match status" value="1"/>
</dbReference>
<dbReference type="PROSITE" id="PS00676">
    <property type="entry name" value="SIGMA54_INTERACT_2"/>
    <property type="match status" value="1"/>
</dbReference>
<evidence type="ECO:0000259" key="5">
    <source>
        <dbReference type="PROSITE" id="PS50045"/>
    </source>
</evidence>
<evidence type="ECO:0000313" key="8">
    <source>
        <dbReference type="EMBL" id="QBY31068.1"/>
    </source>
</evidence>
<evidence type="ECO:0000256" key="1">
    <source>
        <dbReference type="ARBA" id="ARBA00022679"/>
    </source>
</evidence>
<keyword evidence="4" id="KW-0067">ATP-binding</keyword>
<dbReference type="OMA" id="NCADYAH"/>
<dbReference type="GO" id="GO:0016301">
    <property type="term" value="F:kinase activity"/>
    <property type="evidence" value="ECO:0007669"/>
    <property type="project" value="UniProtKB-KW"/>
</dbReference>
<dbReference type="Pfam" id="PF00874">
    <property type="entry name" value="PRD"/>
    <property type="match status" value="1"/>
</dbReference>
<dbReference type="PANTHER" id="PTHR32071:SF38">
    <property type="entry name" value="PSP OPERON TRANSCRIPTIONAL ACTIVATOR"/>
    <property type="match status" value="1"/>
</dbReference>
<dbReference type="GO" id="GO:0005524">
    <property type="term" value="F:ATP binding"/>
    <property type="evidence" value="ECO:0007669"/>
    <property type="project" value="UniProtKB-KW"/>
</dbReference>
<sequence>MRKDALLAFLANQTDFFDPENVSEVFTARYLAQRFAMQRNTASHYLNQLVAQGTLVKINTRPVYFLHKQAFSQQFFALSRNEYVSVTELLAEGEQADETGDHFSLLIGHNASLKKPIEQLKSALFYPDGGLPLLITGESGTGKSYMAQLMHEYAIAQGLLPPDAPFIRFNCAQYASNPELLAANLFGYVKGAFTGAQSDRPGAFEAANGGMLFLDEVHRLNADGQEKLFTWLDSGEIYRLGETAQGHPVSLRLAFATTEELHSTFLTTFLRRIPIQVSLPDLQHRSREEKEALIVQFFWSEAKKLSATLNLKPRLLQILNQYQYRGNVGELKNAVKYAVATAWAKKPGSEPVTVSLHDLPDAMLTALPSLSDSSVADDAVIITPQTSLPWLLRARDAMQAQIHDTLSLVLALYASVRDGKAGWETVRKRIGEEIETLFDRLIFSGDDRGHSQRLLLITSQVREEFYRLEKRFNMQLNGNCIYALSHYLIHRTAQTPSRLSREQIRQMEAFLAQKYPLLYSFCQQILDTLARKLDLEPQPVDMLLLVLWLNKQGVNSQKQVAHAVILAHGYATASSIANVANRLLKNNVFESFDMPLDVTPEAIAQQVMRYLEEHPLASGLIILVDMGSLRAIHQHFDRAIPTPVTIVNNVSTSMALYVGERILQGHLIEEIARDIAQDLPTEHQLYWPTSGKPKAILTTCATGIGVATNLCSLLQASIPESLEIEVVACDYAMLAQNKAQEPVFTRYEVLAIVGTLDPCLRHVPWISLDSLISGEGNQQLMRLLGALTTPEQVAEINNLLLKNFSLRRVIESVTILDTSKVINHVEQFLLRYEHLSGQSMTNERKVALYVHISCLIERLIRHAGITVDSGQQCPEYELNMLREAFSVIESNYSVKIPRAELTYIHNILAFETEFIEQDQQF</sequence>
<dbReference type="Pfam" id="PF03610">
    <property type="entry name" value="EIIA-man"/>
    <property type="match status" value="1"/>
</dbReference>
<dbReference type="Pfam" id="PF00158">
    <property type="entry name" value="Sigma54_activat"/>
    <property type="match status" value="1"/>
</dbReference>
<dbReference type="SUPFAM" id="SSF53062">
    <property type="entry name" value="PTS system fructose IIA component-like"/>
    <property type="match status" value="1"/>
</dbReference>
<dbReference type="InterPro" id="IPR058031">
    <property type="entry name" value="AAA_lid_NorR"/>
</dbReference>
<evidence type="ECO:0000259" key="7">
    <source>
        <dbReference type="PROSITE" id="PS51372"/>
    </source>
</evidence>
<dbReference type="Pfam" id="PF25601">
    <property type="entry name" value="AAA_lid_14"/>
    <property type="match status" value="1"/>
</dbReference>
<name>A0A482PJY7_CITRO</name>
<dbReference type="Gene3D" id="3.40.50.510">
    <property type="entry name" value="Phosphotransferase system, mannose-type IIA component"/>
    <property type="match status" value="1"/>
</dbReference>
<evidence type="ECO:0000259" key="6">
    <source>
        <dbReference type="PROSITE" id="PS51096"/>
    </source>
</evidence>
<evidence type="ECO:0000256" key="2">
    <source>
        <dbReference type="ARBA" id="ARBA00022741"/>
    </source>
</evidence>
<accession>A0A482PJY7</accession>
<dbReference type="GO" id="GO:0006355">
    <property type="term" value="P:regulation of DNA-templated transcription"/>
    <property type="evidence" value="ECO:0007669"/>
    <property type="project" value="InterPro"/>
</dbReference>
<keyword evidence="2" id="KW-0547">Nucleotide-binding</keyword>
<dbReference type="CDD" id="cd00006">
    <property type="entry name" value="PTS_IIA_man"/>
    <property type="match status" value="1"/>
</dbReference>